<dbReference type="PROSITE" id="PS50048">
    <property type="entry name" value="ZN2_CY6_FUNGAL_2"/>
    <property type="match status" value="1"/>
</dbReference>
<dbReference type="InterPro" id="IPR053175">
    <property type="entry name" value="DHMBA_Reg_Transcription_Factor"/>
</dbReference>
<keyword evidence="3" id="KW-0804">Transcription</keyword>
<dbReference type="InterPro" id="IPR001138">
    <property type="entry name" value="Zn2Cys6_DnaBD"/>
</dbReference>
<dbReference type="PANTHER" id="PTHR38791">
    <property type="entry name" value="ZN(II)2CYS6 TRANSCRIPTION FACTOR (EUROFUNG)-RELATED-RELATED"/>
    <property type="match status" value="1"/>
</dbReference>
<dbReference type="GO" id="GO:0008270">
    <property type="term" value="F:zinc ion binding"/>
    <property type="evidence" value="ECO:0007669"/>
    <property type="project" value="InterPro"/>
</dbReference>
<keyword evidence="8" id="KW-1185">Reference proteome</keyword>
<evidence type="ECO:0000256" key="5">
    <source>
        <dbReference type="SAM" id="MobiDB-lite"/>
    </source>
</evidence>
<reference evidence="8" key="1">
    <citation type="journal article" date="2015" name="Genome Announc.">
        <title>Draft genome sequence of Talaromyces cellulolyticus strain Y-94, a source of lignocellulosic biomass-degrading enzymes.</title>
        <authorList>
            <person name="Fujii T."/>
            <person name="Koike H."/>
            <person name="Sawayama S."/>
            <person name="Yano S."/>
            <person name="Inoue H."/>
        </authorList>
    </citation>
    <scope>NUCLEOTIDE SEQUENCE [LARGE SCALE GENOMIC DNA]</scope>
    <source>
        <strain evidence="8">Y-94</strain>
    </source>
</reference>
<dbReference type="Gene3D" id="4.10.240.10">
    <property type="entry name" value="Zn(2)-C6 fungal-type DNA-binding domain"/>
    <property type="match status" value="1"/>
</dbReference>
<proteinExistence type="predicted"/>
<sequence length="620" mass="70193">MTPSRKGSLKRPGASSIRSKACRQCRSAKVKCDDQRPQCRRCVKNGHICEYPDPLELNFRSENDKAAVRAESLWRQRSTVQAEERNDSGIAKAGRRKTSPSHTTAGRNGSSNASSSINGSPSTQTDTENEIRRVAVDSFFQDFGCTSKMRTPWLDFFRLLPEFYEKPSSDDSPIIHIILGVSLAYLSRDGSYQGCEIMARTEYCEAINKINAHLRRQTQVPINELLASMSLMGFFESLMPSSSAVEDRDTTGKNHFPHLQGAIAMLRMIEMQSFDAPNFDPRVVNIVYFQTVLTCIRNRMRPPLSILSWNGQADSPFPRNPGAPILHLMYQTACWQADIDIAIANASIYPSQAKTQIIEMLATLRNADVRILKWESFLPPQLVFSVRDSTDQGDEYPLSRNHALLNLPGAPRNIYTFQSCWATTPRVLAFVIRAVLHCNIVKCCTWMVTQSQSQNQYHQSQASAEDWLLQSKISRDVIIDMIEQISCCVNSLLMDPFIMLNQLYERPTEESVYEHDIGKSMRLMGLPWPMSVAAMALHDDYVLQGVGHERAMWLRDVLDHVHRNVGVRHPVLREPWPHIHLVPQTAVIDQNILPGPEHLSMSDIDRRSLASQNEFGNFSL</sequence>
<dbReference type="CDD" id="cd00067">
    <property type="entry name" value="GAL4"/>
    <property type="match status" value="1"/>
</dbReference>
<evidence type="ECO:0000256" key="2">
    <source>
        <dbReference type="ARBA" id="ARBA00023125"/>
    </source>
</evidence>
<keyword evidence="1" id="KW-0805">Transcription regulation</keyword>
<feature type="domain" description="Zn(2)-C6 fungal-type" evidence="6">
    <location>
        <begin position="21"/>
        <end position="51"/>
    </location>
</feature>
<accession>A0A0B8MXX7</accession>
<dbReference type="InterPro" id="IPR036864">
    <property type="entry name" value="Zn2-C6_fun-type_DNA-bd_sf"/>
</dbReference>
<evidence type="ECO:0000256" key="4">
    <source>
        <dbReference type="ARBA" id="ARBA00023242"/>
    </source>
</evidence>
<evidence type="ECO:0000256" key="3">
    <source>
        <dbReference type="ARBA" id="ARBA00023163"/>
    </source>
</evidence>
<evidence type="ECO:0000259" key="6">
    <source>
        <dbReference type="PROSITE" id="PS50048"/>
    </source>
</evidence>
<evidence type="ECO:0000313" key="7">
    <source>
        <dbReference type="EMBL" id="GAM33523.1"/>
    </source>
</evidence>
<keyword evidence="4" id="KW-0539">Nucleus</keyword>
<organism evidence="7 8">
    <name type="scientific">Talaromyces pinophilus</name>
    <name type="common">Penicillium pinophilum</name>
    <dbReference type="NCBI Taxonomy" id="128442"/>
    <lineage>
        <taxon>Eukaryota</taxon>
        <taxon>Fungi</taxon>
        <taxon>Dikarya</taxon>
        <taxon>Ascomycota</taxon>
        <taxon>Pezizomycotina</taxon>
        <taxon>Eurotiomycetes</taxon>
        <taxon>Eurotiomycetidae</taxon>
        <taxon>Eurotiales</taxon>
        <taxon>Trichocomaceae</taxon>
        <taxon>Talaromyces</taxon>
        <taxon>Talaromyces sect. Talaromyces</taxon>
    </lineage>
</organism>
<feature type="compositionally biased region" description="Low complexity" evidence="5">
    <location>
        <begin position="106"/>
        <end position="122"/>
    </location>
</feature>
<dbReference type="EMBL" id="DF933807">
    <property type="protein sequence ID" value="GAM33523.1"/>
    <property type="molecule type" value="Genomic_DNA"/>
</dbReference>
<dbReference type="Pfam" id="PF00172">
    <property type="entry name" value="Zn_clus"/>
    <property type="match status" value="1"/>
</dbReference>
<dbReference type="Proteomes" id="UP000053095">
    <property type="component" value="Unassembled WGS sequence"/>
</dbReference>
<dbReference type="GO" id="GO:0003677">
    <property type="term" value="F:DNA binding"/>
    <property type="evidence" value="ECO:0007669"/>
    <property type="project" value="UniProtKB-KW"/>
</dbReference>
<protein>
    <recommendedName>
        <fullName evidence="6">Zn(2)-C6 fungal-type domain-containing protein</fullName>
    </recommendedName>
</protein>
<dbReference type="PROSITE" id="PS00463">
    <property type="entry name" value="ZN2_CY6_FUNGAL_1"/>
    <property type="match status" value="1"/>
</dbReference>
<dbReference type="AlphaFoldDB" id="A0A0B8MXX7"/>
<evidence type="ECO:0000256" key="1">
    <source>
        <dbReference type="ARBA" id="ARBA00023015"/>
    </source>
</evidence>
<evidence type="ECO:0000313" key="8">
    <source>
        <dbReference type="Proteomes" id="UP000053095"/>
    </source>
</evidence>
<feature type="region of interest" description="Disordered" evidence="5">
    <location>
        <begin position="75"/>
        <end position="128"/>
    </location>
</feature>
<name>A0A0B8MXX7_TALPI</name>
<dbReference type="GO" id="GO:0000981">
    <property type="term" value="F:DNA-binding transcription factor activity, RNA polymerase II-specific"/>
    <property type="evidence" value="ECO:0007669"/>
    <property type="project" value="InterPro"/>
</dbReference>
<dbReference type="SMART" id="SM00066">
    <property type="entry name" value="GAL4"/>
    <property type="match status" value="1"/>
</dbReference>
<dbReference type="SUPFAM" id="SSF57701">
    <property type="entry name" value="Zn2/Cys6 DNA-binding domain"/>
    <property type="match status" value="1"/>
</dbReference>
<keyword evidence="2" id="KW-0238">DNA-binding</keyword>
<gene>
    <name evidence="7" type="ORF">TCE0_011r00476</name>
</gene>